<dbReference type="Proteomes" id="UP000294847">
    <property type="component" value="Chromosome 2"/>
</dbReference>
<sequence length="128" mass="14076">MRDQGARMGREEAKPTKELSSSLTVDATLGYGRGERNEICTIHHYYLGKVHKALAAEKTSLTQYSMEFGTTPYWCDNFSGSIATHRPCALTTGATGGTFWPLGTLEAETSAPPFWTCMSLCENRCLEA</sequence>
<evidence type="ECO:0000313" key="2">
    <source>
        <dbReference type="EMBL" id="QBZ56834.1"/>
    </source>
</evidence>
<protein>
    <submittedName>
        <fullName evidence="2">Uncharacterized protein</fullName>
    </submittedName>
</protein>
<evidence type="ECO:0000313" key="3">
    <source>
        <dbReference type="Proteomes" id="UP000294847"/>
    </source>
</evidence>
<organism evidence="2 3">
    <name type="scientific">Pyricularia oryzae</name>
    <name type="common">Rice blast fungus</name>
    <name type="synonym">Magnaporthe oryzae</name>
    <dbReference type="NCBI Taxonomy" id="318829"/>
    <lineage>
        <taxon>Eukaryota</taxon>
        <taxon>Fungi</taxon>
        <taxon>Dikarya</taxon>
        <taxon>Ascomycota</taxon>
        <taxon>Pezizomycotina</taxon>
        <taxon>Sordariomycetes</taxon>
        <taxon>Sordariomycetidae</taxon>
        <taxon>Magnaporthales</taxon>
        <taxon>Pyriculariaceae</taxon>
        <taxon>Pyricularia</taxon>
    </lineage>
</organism>
<reference evidence="2 3" key="1">
    <citation type="journal article" date="2019" name="Mol. Biol. Evol.">
        <title>Blast fungal genomes show frequent chromosomal changes, gene gains and losses, and effector gene turnover.</title>
        <authorList>
            <person name="Gomez Luciano L.B."/>
            <person name="Jason Tsai I."/>
            <person name="Chuma I."/>
            <person name="Tosa Y."/>
            <person name="Chen Y.H."/>
            <person name="Li J.Y."/>
            <person name="Li M.Y."/>
            <person name="Jade Lu M.Y."/>
            <person name="Nakayashiki H."/>
            <person name="Li W.H."/>
        </authorList>
    </citation>
    <scope>NUCLEOTIDE SEQUENCE [LARGE SCALE GENOMIC DNA]</scope>
    <source>
        <strain evidence="2">MZ5-1-6</strain>
    </source>
</reference>
<gene>
    <name evidence="2" type="ORF">PoMZ_01751</name>
</gene>
<evidence type="ECO:0000256" key="1">
    <source>
        <dbReference type="SAM" id="MobiDB-lite"/>
    </source>
</evidence>
<dbReference type="EMBL" id="CP034205">
    <property type="protein sequence ID" value="QBZ56834.1"/>
    <property type="molecule type" value="Genomic_DNA"/>
</dbReference>
<dbReference type="AlphaFoldDB" id="A0A4P7N9L2"/>
<feature type="region of interest" description="Disordered" evidence="1">
    <location>
        <begin position="1"/>
        <end position="21"/>
    </location>
</feature>
<feature type="compositionally biased region" description="Basic and acidic residues" evidence="1">
    <location>
        <begin position="1"/>
        <end position="17"/>
    </location>
</feature>
<accession>A0A4P7N9L2</accession>
<proteinExistence type="predicted"/>
<name>A0A4P7N9L2_PYROR</name>